<comment type="caution">
    <text evidence="1">The sequence shown here is derived from an EMBL/GenBank/DDBJ whole genome shotgun (WGS) entry which is preliminary data.</text>
</comment>
<sequence>MHYHHYNVVTFDLDGTLLNSQGNILPESKTAIQAAMAQGVKIILVTGRHHTAVKPYYRELGLDTPIICCNGTYVYDVETDSTPFANPLSKQQAQLIFDVAEKHQCHLLMYSRDSMNYAELNPHMEKFIKWVESCPQDVRPDVRKVESIQEVIDHHNPIWKCVISAPDKEIMNAVVADLPQNEFSCEWSWVDRVDIANAGNTKGCRLLALLREWHIDPQQVIAFGDNHNDISMLTAVGLGVAMGNAETEVQQQAKLVTSSNNENGIAQVLKTYLSL</sequence>
<dbReference type="Pfam" id="PF08282">
    <property type="entry name" value="Hydrolase_3"/>
    <property type="match status" value="1"/>
</dbReference>
<dbReference type="InterPro" id="IPR036412">
    <property type="entry name" value="HAD-like_sf"/>
</dbReference>
<dbReference type="PANTHER" id="PTHR10000">
    <property type="entry name" value="PHOSPHOSERINE PHOSPHATASE"/>
    <property type="match status" value="1"/>
</dbReference>
<dbReference type="NCBIfam" id="TIGR00099">
    <property type="entry name" value="Cof-subfamily"/>
    <property type="match status" value="1"/>
</dbReference>
<dbReference type="SFLD" id="SFLDS00003">
    <property type="entry name" value="Haloacid_Dehalogenase"/>
    <property type="match status" value="1"/>
</dbReference>
<dbReference type="GO" id="GO:0005829">
    <property type="term" value="C:cytosol"/>
    <property type="evidence" value="ECO:0007669"/>
    <property type="project" value="TreeGrafter"/>
</dbReference>
<reference evidence="1 2" key="1">
    <citation type="submission" date="2016-10" db="EMBL/GenBank/DDBJ databases">
        <title>Rodentibacter gen. nov. and new species.</title>
        <authorList>
            <person name="Christensen H."/>
        </authorList>
    </citation>
    <scope>NUCLEOTIDE SEQUENCE [LARGE SCALE GENOMIC DNA]</scope>
    <source>
        <strain evidence="1 2">Ac151</strain>
    </source>
</reference>
<dbReference type="InterPro" id="IPR000150">
    <property type="entry name" value="Cof"/>
</dbReference>
<dbReference type="OrthoDB" id="9781413at2"/>
<dbReference type="SFLD" id="SFLDG01140">
    <property type="entry name" value="C2.B:_Phosphomannomutase_and_P"/>
    <property type="match status" value="1"/>
</dbReference>
<dbReference type="InterPro" id="IPR023214">
    <property type="entry name" value="HAD_sf"/>
</dbReference>
<proteinExistence type="predicted"/>
<organism evidence="1 2">
    <name type="scientific">Rodentibacter myodis</name>
    <dbReference type="NCBI Taxonomy" id="1907939"/>
    <lineage>
        <taxon>Bacteria</taxon>
        <taxon>Pseudomonadati</taxon>
        <taxon>Pseudomonadota</taxon>
        <taxon>Gammaproteobacteria</taxon>
        <taxon>Pasteurellales</taxon>
        <taxon>Pasteurellaceae</taxon>
        <taxon>Rodentibacter</taxon>
    </lineage>
</organism>
<dbReference type="Gene3D" id="3.30.1240.10">
    <property type="match status" value="1"/>
</dbReference>
<gene>
    <name evidence="1" type="ORF">BKL49_06740</name>
</gene>
<evidence type="ECO:0000313" key="1">
    <source>
        <dbReference type="EMBL" id="OOF58599.1"/>
    </source>
</evidence>
<evidence type="ECO:0000313" key="2">
    <source>
        <dbReference type="Proteomes" id="UP000188602"/>
    </source>
</evidence>
<dbReference type="AlphaFoldDB" id="A0A1V3JQB5"/>
<keyword evidence="1" id="KW-0378">Hydrolase</keyword>
<protein>
    <submittedName>
        <fullName evidence="1">HAD family hydrolase</fullName>
    </submittedName>
</protein>
<dbReference type="PANTHER" id="PTHR10000:SF58">
    <property type="entry name" value="PYRIDOXAL PHOSPHATE PHOSPHATASE YBHA"/>
    <property type="match status" value="1"/>
</dbReference>
<dbReference type="NCBIfam" id="TIGR01484">
    <property type="entry name" value="HAD-SF-IIB"/>
    <property type="match status" value="1"/>
</dbReference>
<dbReference type="NCBIfam" id="NF007821">
    <property type="entry name" value="PRK10530.1"/>
    <property type="match status" value="1"/>
</dbReference>
<dbReference type="GO" id="GO:0000287">
    <property type="term" value="F:magnesium ion binding"/>
    <property type="evidence" value="ECO:0007669"/>
    <property type="project" value="UniProtKB-ARBA"/>
</dbReference>
<dbReference type="PROSITE" id="PS01229">
    <property type="entry name" value="COF_2"/>
    <property type="match status" value="1"/>
</dbReference>
<dbReference type="Gene3D" id="3.40.50.1000">
    <property type="entry name" value="HAD superfamily/HAD-like"/>
    <property type="match status" value="1"/>
</dbReference>
<dbReference type="EMBL" id="MLHQ01000015">
    <property type="protein sequence ID" value="OOF58599.1"/>
    <property type="molecule type" value="Genomic_DNA"/>
</dbReference>
<dbReference type="GO" id="GO:0016791">
    <property type="term" value="F:phosphatase activity"/>
    <property type="evidence" value="ECO:0007669"/>
    <property type="project" value="TreeGrafter"/>
</dbReference>
<keyword evidence="2" id="KW-1185">Reference proteome</keyword>
<accession>A0A1V3JQB5</accession>
<dbReference type="InterPro" id="IPR006379">
    <property type="entry name" value="HAD-SF_hydro_IIB"/>
</dbReference>
<name>A0A1V3JQB5_9PAST</name>
<dbReference type="RefSeq" id="WP_077423860.1">
    <property type="nucleotide sequence ID" value="NZ_MLHQ01000015.1"/>
</dbReference>
<dbReference type="SUPFAM" id="SSF56784">
    <property type="entry name" value="HAD-like"/>
    <property type="match status" value="1"/>
</dbReference>
<dbReference type="STRING" id="1907939.BKL49_06740"/>
<dbReference type="PROSITE" id="PS01228">
    <property type="entry name" value="COF_1"/>
    <property type="match status" value="1"/>
</dbReference>
<dbReference type="CDD" id="cd07516">
    <property type="entry name" value="HAD_Pase"/>
    <property type="match status" value="1"/>
</dbReference>
<dbReference type="Proteomes" id="UP000188602">
    <property type="component" value="Unassembled WGS sequence"/>
</dbReference>